<accession>A0ABP4V0Y1</accession>
<dbReference type="Proteomes" id="UP001501138">
    <property type="component" value="Unassembled WGS sequence"/>
</dbReference>
<name>A0ABP4V0Y1_9MICO</name>
<comment type="caution">
    <text evidence="1">The sequence shown here is derived from an EMBL/GenBank/DDBJ whole genome shotgun (WGS) entry which is preliminary data.</text>
</comment>
<gene>
    <name evidence="1" type="ORF">GCM10009809_09910</name>
</gene>
<sequence length="203" mass="22034">MPDDATRMPWQEAEVFAFPERAGWVFWAAGLNPAGWGDVAAEVPGGENDDAVIAAVRAVDERATADGRAWGAGIWCPEKNDHRPTASLLLRTFGDRGDPHKAFKKAVKQGRKVPRLGGVTISGYSCEGVETESGPMLVQLLDSTDAETGVLLHTWRITLFPVVKDEVVEIECDTPFPHLMDDVDEELTALVQGSVYSIAEDGE</sequence>
<dbReference type="EMBL" id="BAAAPM010000003">
    <property type="protein sequence ID" value="GAA1715773.1"/>
    <property type="molecule type" value="Genomic_DNA"/>
</dbReference>
<dbReference type="RefSeq" id="WP_344246251.1">
    <property type="nucleotide sequence ID" value="NZ_BAAAPM010000003.1"/>
</dbReference>
<evidence type="ECO:0000313" key="2">
    <source>
        <dbReference type="Proteomes" id="UP001501138"/>
    </source>
</evidence>
<evidence type="ECO:0000313" key="1">
    <source>
        <dbReference type="EMBL" id="GAA1715773.1"/>
    </source>
</evidence>
<reference evidence="2" key="1">
    <citation type="journal article" date="2019" name="Int. J. Syst. Evol. Microbiol.">
        <title>The Global Catalogue of Microorganisms (GCM) 10K type strain sequencing project: providing services to taxonomists for standard genome sequencing and annotation.</title>
        <authorList>
            <consortium name="The Broad Institute Genomics Platform"/>
            <consortium name="The Broad Institute Genome Sequencing Center for Infectious Disease"/>
            <person name="Wu L."/>
            <person name="Ma J."/>
        </authorList>
    </citation>
    <scope>NUCLEOTIDE SEQUENCE [LARGE SCALE GENOMIC DNA]</scope>
    <source>
        <strain evidence="2">JCM 15589</strain>
    </source>
</reference>
<keyword evidence="2" id="KW-1185">Reference proteome</keyword>
<protein>
    <submittedName>
        <fullName evidence="1">Uncharacterized protein</fullName>
    </submittedName>
</protein>
<proteinExistence type="predicted"/>
<organism evidence="1 2">
    <name type="scientific">Isoptericola hypogeus</name>
    <dbReference type="NCBI Taxonomy" id="300179"/>
    <lineage>
        <taxon>Bacteria</taxon>
        <taxon>Bacillati</taxon>
        <taxon>Actinomycetota</taxon>
        <taxon>Actinomycetes</taxon>
        <taxon>Micrococcales</taxon>
        <taxon>Promicromonosporaceae</taxon>
        <taxon>Isoptericola</taxon>
    </lineage>
</organism>